<feature type="region of interest" description="Disordered" evidence="1">
    <location>
        <begin position="46"/>
        <end position="122"/>
    </location>
</feature>
<accession>A0ABQ9VNR2</accession>
<comment type="caution">
    <text evidence="2">The sequence shown here is derived from an EMBL/GenBank/DDBJ whole genome shotgun (WGS) entry which is preliminary data.</text>
</comment>
<evidence type="ECO:0000313" key="3">
    <source>
        <dbReference type="Proteomes" id="UP001266305"/>
    </source>
</evidence>
<name>A0ABQ9VNR2_SAGOE</name>
<evidence type="ECO:0000313" key="2">
    <source>
        <dbReference type="EMBL" id="KAK2111029.1"/>
    </source>
</evidence>
<proteinExistence type="predicted"/>
<organism evidence="2 3">
    <name type="scientific">Saguinus oedipus</name>
    <name type="common">Cotton-top tamarin</name>
    <name type="synonym">Oedipomidas oedipus</name>
    <dbReference type="NCBI Taxonomy" id="9490"/>
    <lineage>
        <taxon>Eukaryota</taxon>
        <taxon>Metazoa</taxon>
        <taxon>Chordata</taxon>
        <taxon>Craniata</taxon>
        <taxon>Vertebrata</taxon>
        <taxon>Euteleostomi</taxon>
        <taxon>Mammalia</taxon>
        <taxon>Eutheria</taxon>
        <taxon>Euarchontoglires</taxon>
        <taxon>Primates</taxon>
        <taxon>Haplorrhini</taxon>
        <taxon>Platyrrhini</taxon>
        <taxon>Cebidae</taxon>
        <taxon>Callitrichinae</taxon>
        <taxon>Saguinus</taxon>
    </lineage>
</organism>
<reference evidence="2 3" key="1">
    <citation type="submission" date="2023-05" db="EMBL/GenBank/DDBJ databases">
        <title>B98-5 Cell Line De Novo Hybrid Assembly: An Optical Mapping Approach.</title>
        <authorList>
            <person name="Kananen K."/>
            <person name="Auerbach J.A."/>
            <person name="Kautto E."/>
            <person name="Blachly J.S."/>
        </authorList>
    </citation>
    <scope>NUCLEOTIDE SEQUENCE [LARGE SCALE GENOMIC DNA]</scope>
    <source>
        <strain evidence="2">B95-8</strain>
        <tissue evidence="2">Cell line</tissue>
    </source>
</reference>
<dbReference type="Proteomes" id="UP001266305">
    <property type="component" value="Unassembled WGS sequence"/>
</dbReference>
<feature type="compositionally biased region" description="Basic and acidic residues" evidence="1">
    <location>
        <begin position="108"/>
        <end position="117"/>
    </location>
</feature>
<sequence>MLLLRSYSREIKGWKEGEGGWEEAAQIHLEGSGRRRGILAGLAKTRARPEGGGGGAAGERDGPAGNAPWRCWAEPPWDGPGRDPRALSPRCPGLSGARSLRAVFPPHSTEEKNRGSERAPGGTVPPAQFCGCASASRSLHVPGPCRGCGIRNTPRAGLPMAGPGQRTWRPGGKARRGPVDTRTDRAARSPGPQGERCGPL</sequence>
<protein>
    <submittedName>
        <fullName evidence="2">Uncharacterized protein</fullName>
    </submittedName>
</protein>
<feature type="compositionally biased region" description="Basic and acidic residues" evidence="1">
    <location>
        <begin position="177"/>
        <end position="187"/>
    </location>
</feature>
<keyword evidence="3" id="KW-1185">Reference proteome</keyword>
<feature type="region of interest" description="Disordered" evidence="1">
    <location>
        <begin position="153"/>
        <end position="200"/>
    </location>
</feature>
<gene>
    <name evidence="2" type="ORF">P7K49_010775</name>
</gene>
<dbReference type="EMBL" id="JASSZA010000005">
    <property type="protein sequence ID" value="KAK2111029.1"/>
    <property type="molecule type" value="Genomic_DNA"/>
</dbReference>
<evidence type="ECO:0000256" key="1">
    <source>
        <dbReference type="SAM" id="MobiDB-lite"/>
    </source>
</evidence>